<proteinExistence type="predicted"/>
<organism evidence="2 3">
    <name type="scientific">Bifidobacterium breve MCC 1128</name>
    <dbReference type="NCBI Taxonomy" id="1365965"/>
    <lineage>
        <taxon>Bacteria</taxon>
        <taxon>Bacillati</taxon>
        <taxon>Actinomycetota</taxon>
        <taxon>Actinomycetes</taxon>
        <taxon>Bifidobacteriales</taxon>
        <taxon>Bifidobacteriaceae</taxon>
        <taxon>Bifidobacterium</taxon>
    </lineage>
</organism>
<comment type="caution">
    <text evidence="2">The sequence shown here is derived from an EMBL/GenBank/DDBJ whole genome shotgun (WGS) entry which is preliminary data.</text>
</comment>
<reference evidence="2 3" key="1">
    <citation type="journal article" date="2015" name="Int J Genomics">
        <title>Comparative Genomics Revealed Genetic Diversity and Species/Strain-Level Differences in Carbohydrate Metabolism of Three Probiotic Bifidobacterial Species.</title>
        <authorList>
            <person name="Odamaki T."/>
            <person name="Horigome A."/>
            <person name="Sugahara H."/>
            <person name="Hashikura N."/>
            <person name="Minami J."/>
            <person name="Xiao J.Z."/>
            <person name="Abe F."/>
        </authorList>
    </citation>
    <scope>NUCLEOTIDE SEQUENCE [LARGE SCALE GENOMIC DNA]</scope>
    <source>
        <strain evidence="2 3">MCC 1128</strain>
    </source>
</reference>
<feature type="signal peptide" evidence="1">
    <location>
        <begin position="1"/>
        <end position="23"/>
    </location>
</feature>
<dbReference type="Proteomes" id="UP000037193">
    <property type="component" value="Unassembled WGS sequence"/>
</dbReference>
<name>A0A0L7AYQ0_BIFBR</name>
<keyword evidence="1" id="KW-0732">Signal</keyword>
<sequence length="64" mass="7386">MIFLNSICLSFLSLTALELPAIAHCMASTMRIVTYRQPPYPNILELYVLFLKMKEHCILLIETL</sequence>
<evidence type="ECO:0008006" key="4">
    <source>
        <dbReference type="Google" id="ProtNLM"/>
    </source>
</evidence>
<dbReference type="EMBL" id="AVQD01000010">
    <property type="protein sequence ID" value="KOA40356.1"/>
    <property type="molecule type" value="Genomic_DNA"/>
</dbReference>
<dbReference type="AlphaFoldDB" id="A0A0L7AYQ0"/>
<accession>A0A0L7AYQ0</accession>
<gene>
    <name evidence="2" type="ORF">BBM1128_06115</name>
</gene>
<evidence type="ECO:0000313" key="2">
    <source>
        <dbReference type="EMBL" id="KOA40356.1"/>
    </source>
</evidence>
<evidence type="ECO:0000256" key="1">
    <source>
        <dbReference type="SAM" id="SignalP"/>
    </source>
</evidence>
<feature type="chain" id="PRO_5039178838" description="Secreted protein" evidence="1">
    <location>
        <begin position="24"/>
        <end position="64"/>
    </location>
</feature>
<protein>
    <recommendedName>
        <fullName evidence="4">Secreted protein</fullName>
    </recommendedName>
</protein>
<evidence type="ECO:0000313" key="3">
    <source>
        <dbReference type="Proteomes" id="UP000037193"/>
    </source>
</evidence>